<sequence>MNTRFQRITPFLWFDDQAEEAADYYVSIFENSRILTVNRYGKEAAKTTGKPEGSVMTIAFELDGVEFGALNGGPLFTFNPALSLVVHCNNQDEVDHFWNHLSKDGDPSAQACGWLKDRYGLSWQIVPARLIELLSGPDRTKAGKVMQAMLTMKKIDIAALENVAA</sequence>
<gene>
    <name evidence="2" type="ORF">EKH79_00735</name>
</gene>
<dbReference type="InterPro" id="IPR029068">
    <property type="entry name" value="Glyas_Bleomycin-R_OHBP_Dase"/>
</dbReference>
<dbReference type="EMBL" id="RYZR01000001">
    <property type="protein sequence ID" value="RUL67164.1"/>
    <property type="molecule type" value="Genomic_DNA"/>
</dbReference>
<protein>
    <submittedName>
        <fullName evidence="2">VOC family protein</fullName>
    </submittedName>
</protein>
<dbReference type="Pfam" id="PF06983">
    <property type="entry name" value="3-dmu-9_3-mt"/>
    <property type="match status" value="1"/>
</dbReference>
<dbReference type="SUPFAM" id="SSF54593">
    <property type="entry name" value="Glyoxalase/Bleomycin resistance protein/Dihydroxybiphenyl dioxygenase"/>
    <property type="match status" value="1"/>
</dbReference>
<dbReference type="PANTHER" id="PTHR33990">
    <property type="entry name" value="PROTEIN YJDN-RELATED"/>
    <property type="match status" value="1"/>
</dbReference>
<evidence type="ECO:0000313" key="2">
    <source>
        <dbReference type="EMBL" id="RUL67164.1"/>
    </source>
</evidence>
<dbReference type="PANTHER" id="PTHR33990:SF2">
    <property type="entry name" value="PHNB-LIKE DOMAIN-CONTAINING PROTEIN"/>
    <property type="match status" value="1"/>
</dbReference>
<dbReference type="Proteomes" id="UP000267077">
    <property type="component" value="Unassembled WGS sequence"/>
</dbReference>
<dbReference type="OrthoDB" id="5293819at2"/>
<organism evidence="2 3">
    <name type="scientific">Dyella dinghuensis</name>
    <dbReference type="NCBI Taxonomy" id="1920169"/>
    <lineage>
        <taxon>Bacteria</taxon>
        <taxon>Pseudomonadati</taxon>
        <taxon>Pseudomonadota</taxon>
        <taxon>Gammaproteobacteria</taxon>
        <taxon>Lysobacterales</taxon>
        <taxon>Rhodanobacteraceae</taxon>
        <taxon>Dyella</taxon>
    </lineage>
</organism>
<feature type="domain" description="PhnB-like" evidence="1">
    <location>
        <begin position="6"/>
        <end position="126"/>
    </location>
</feature>
<dbReference type="PIRSF" id="PIRSF021700">
    <property type="entry name" value="3_dmu_93_MTrfase"/>
    <property type="match status" value="1"/>
</dbReference>
<dbReference type="RefSeq" id="WP_126671875.1">
    <property type="nucleotide sequence ID" value="NZ_RYZR01000001.1"/>
</dbReference>
<keyword evidence="3" id="KW-1185">Reference proteome</keyword>
<dbReference type="AlphaFoldDB" id="A0A3S0Q1E6"/>
<dbReference type="InterPro" id="IPR009725">
    <property type="entry name" value="3_dmu_93_MTrfase"/>
</dbReference>
<proteinExistence type="predicted"/>
<dbReference type="InterPro" id="IPR028973">
    <property type="entry name" value="PhnB-like"/>
</dbReference>
<accession>A0A3S0Q1E6</accession>
<dbReference type="Gene3D" id="3.10.180.10">
    <property type="entry name" value="2,3-Dihydroxybiphenyl 1,2-Dioxygenase, domain 1"/>
    <property type="match status" value="1"/>
</dbReference>
<evidence type="ECO:0000313" key="3">
    <source>
        <dbReference type="Proteomes" id="UP000267077"/>
    </source>
</evidence>
<dbReference type="CDD" id="cd06588">
    <property type="entry name" value="PhnB_like"/>
    <property type="match status" value="1"/>
</dbReference>
<comment type="caution">
    <text evidence="2">The sequence shown here is derived from an EMBL/GenBank/DDBJ whole genome shotgun (WGS) entry which is preliminary data.</text>
</comment>
<evidence type="ECO:0000259" key="1">
    <source>
        <dbReference type="Pfam" id="PF06983"/>
    </source>
</evidence>
<reference evidence="2 3" key="1">
    <citation type="submission" date="2018-12" db="EMBL/GenBank/DDBJ databases">
        <title>Dyella dinghuensis sp. nov. DHOA06 and Dyella choica sp. nov. 4M-K27, isolated from forest soil.</title>
        <authorList>
            <person name="Qiu L.-H."/>
            <person name="Gao Z.-H."/>
        </authorList>
    </citation>
    <scope>NUCLEOTIDE SEQUENCE [LARGE SCALE GENOMIC DNA]</scope>
    <source>
        <strain evidence="2 3">DHOA06</strain>
    </source>
</reference>
<name>A0A3S0Q1E6_9GAMM</name>